<evidence type="ECO:0000259" key="4">
    <source>
        <dbReference type="PROSITE" id="PS50405"/>
    </source>
</evidence>
<evidence type="ECO:0000313" key="6">
    <source>
        <dbReference type="Proteomes" id="UP000268162"/>
    </source>
</evidence>
<dbReference type="InterPro" id="IPR036249">
    <property type="entry name" value="Thioredoxin-like_sf"/>
</dbReference>
<accession>A0A4Q0A0R1</accession>
<name>A0A4Q0A0R1_9FUNG</name>
<dbReference type="InterPro" id="IPR036282">
    <property type="entry name" value="Glutathione-S-Trfase_C_sf"/>
</dbReference>
<keyword evidence="5" id="KW-0808">Transferase</keyword>
<dbReference type="EMBL" id="ML002251">
    <property type="protein sequence ID" value="RKP39686.1"/>
    <property type="molecule type" value="Genomic_DNA"/>
</dbReference>
<evidence type="ECO:0000313" key="5">
    <source>
        <dbReference type="EMBL" id="RKP39686.1"/>
    </source>
</evidence>
<evidence type="ECO:0000256" key="1">
    <source>
        <dbReference type="ARBA" id="ARBA00007409"/>
    </source>
</evidence>
<feature type="domain" description="GST C-terminal" evidence="4">
    <location>
        <begin position="97"/>
        <end position="225"/>
    </location>
</feature>
<evidence type="ECO:0000259" key="3">
    <source>
        <dbReference type="PROSITE" id="PS50404"/>
    </source>
</evidence>
<organism evidence="5 6">
    <name type="scientific">Dimargaris cristalligena</name>
    <dbReference type="NCBI Taxonomy" id="215637"/>
    <lineage>
        <taxon>Eukaryota</taxon>
        <taxon>Fungi</taxon>
        <taxon>Fungi incertae sedis</taxon>
        <taxon>Zoopagomycota</taxon>
        <taxon>Kickxellomycotina</taxon>
        <taxon>Dimargaritomycetes</taxon>
        <taxon>Dimargaritales</taxon>
        <taxon>Dimargaritaceae</taxon>
        <taxon>Dimargaris</taxon>
    </lineage>
</organism>
<proteinExistence type="inferred from homology"/>
<dbReference type="Gene3D" id="3.40.30.10">
    <property type="entry name" value="Glutaredoxin"/>
    <property type="match status" value="1"/>
</dbReference>
<dbReference type="SFLD" id="SFLDS00019">
    <property type="entry name" value="Glutathione_Transferase_(cytos"/>
    <property type="match status" value="1"/>
</dbReference>
<evidence type="ECO:0000256" key="2">
    <source>
        <dbReference type="RuleBase" id="RU003494"/>
    </source>
</evidence>
<dbReference type="GO" id="GO:0016740">
    <property type="term" value="F:transferase activity"/>
    <property type="evidence" value="ECO:0007669"/>
    <property type="project" value="UniProtKB-KW"/>
</dbReference>
<dbReference type="PANTHER" id="PTHR44051">
    <property type="entry name" value="GLUTATHIONE S-TRANSFERASE-RELATED"/>
    <property type="match status" value="1"/>
</dbReference>
<comment type="similarity">
    <text evidence="1 2">Belongs to the GST superfamily.</text>
</comment>
<dbReference type="PROSITE" id="PS50405">
    <property type="entry name" value="GST_CTER"/>
    <property type="match status" value="1"/>
</dbReference>
<feature type="domain" description="GST N-terminal" evidence="3">
    <location>
        <begin position="7"/>
        <end position="91"/>
    </location>
</feature>
<protein>
    <submittedName>
        <fullName evidence="5">Glutathione S-transferase</fullName>
    </submittedName>
</protein>
<dbReference type="STRING" id="215637.A0A4Q0A0R1"/>
<dbReference type="Gene3D" id="1.20.1050.10">
    <property type="match status" value="1"/>
</dbReference>
<dbReference type="InterPro" id="IPR010987">
    <property type="entry name" value="Glutathione-S-Trfase_C-like"/>
</dbReference>
<dbReference type="SFLD" id="SFLDG00358">
    <property type="entry name" value="Main_(cytGST)"/>
    <property type="match status" value="1"/>
</dbReference>
<dbReference type="SFLD" id="SFLDG01151">
    <property type="entry name" value="Main.2:_Nu-like"/>
    <property type="match status" value="1"/>
</dbReference>
<dbReference type="SUPFAM" id="SSF52833">
    <property type="entry name" value="Thioredoxin-like"/>
    <property type="match status" value="1"/>
</dbReference>
<dbReference type="Pfam" id="PF02798">
    <property type="entry name" value="GST_N"/>
    <property type="match status" value="1"/>
</dbReference>
<keyword evidence="6" id="KW-1185">Reference proteome</keyword>
<dbReference type="AlphaFoldDB" id="A0A4Q0A0R1"/>
<dbReference type="InterPro" id="IPR004045">
    <property type="entry name" value="Glutathione_S-Trfase_N"/>
</dbReference>
<dbReference type="PANTHER" id="PTHR44051:SF8">
    <property type="entry name" value="GLUTATHIONE S-TRANSFERASE GSTA"/>
    <property type="match status" value="1"/>
</dbReference>
<dbReference type="Proteomes" id="UP000268162">
    <property type="component" value="Unassembled WGS sequence"/>
</dbReference>
<sequence length="228" mass="25764">MSSSTSKAPITLYTAATPNGWKVTIALEELGIPYELKSLDISTNVQKEEWFLKINPNGRIPAIIDHKHGDFPIFESGAILLWLGEHYDPEHKLWPADPKLQSEVTQWIMFQMGGIGPMQGQAGHFRRSAPEVNEYGITRYTNETRRLYGVLERRLANQDYLVNNQYSLADIINFSWVACHGYAEIDISDLPNVQAWMKRILARPAVPKGMRSPGSPMVEEILKKANVA</sequence>
<dbReference type="OrthoDB" id="422574at2759"/>
<reference evidence="6" key="1">
    <citation type="journal article" date="2018" name="Nat. Microbiol.">
        <title>Leveraging single-cell genomics to expand the fungal tree of life.</title>
        <authorList>
            <person name="Ahrendt S.R."/>
            <person name="Quandt C.A."/>
            <person name="Ciobanu D."/>
            <person name="Clum A."/>
            <person name="Salamov A."/>
            <person name="Andreopoulos B."/>
            <person name="Cheng J.F."/>
            <person name="Woyke T."/>
            <person name="Pelin A."/>
            <person name="Henrissat B."/>
            <person name="Reynolds N.K."/>
            <person name="Benny G.L."/>
            <person name="Smith M.E."/>
            <person name="James T.Y."/>
            <person name="Grigoriev I.V."/>
        </authorList>
    </citation>
    <scope>NUCLEOTIDE SEQUENCE [LARGE SCALE GENOMIC DNA]</scope>
    <source>
        <strain evidence="6">RSA 468</strain>
    </source>
</reference>
<dbReference type="SUPFAM" id="SSF47616">
    <property type="entry name" value="GST C-terminal domain-like"/>
    <property type="match status" value="1"/>
</dbReference>
<dbReference type="CDD" id="cd03048">
    <property type="entry name" value="GST_N_Ure2p_like"/>
    <property type="match status" value="1"/>
</dbReference>
<dbReference type="PROSITE" id="PS50404">
    <property type="entry name" value="GST_NTER"/>
    <property type="match status" value="1"/>
</dbReference>
<dbReference type="Pfam" id="PF00043">
    <property type="entry name" value="GST_C"/>
    <property type="match status" value="1"/>
</dbReference>
<dbReference type="InterPro" id="IPR040079">
    <property type="entry name" value="Glutathione_S-Trfase"/>
</dbReference>
<gene>
    <name evidence="5" type="ORF">BJ085DRAFT_31710</name>
</gene>
<dbReference type="InterPro" id="IPR004046">
    <property type="entry name" value="GST_C"/>
</dbReference>